<name>A0ABR4L5Z7_9EURO</name>
<dbReference type="PANTHER" id="PTHR43130:SF15">
    <property type="entry name" value="THIJ_PFPI FAMILY PROTEIN (AFU_ORTHOLOGUE AFUA_5G14240)"/>
    <property type="match status" value="1"/>
</dbReference>
<dbReference type="Gene3D" id="3.40.50.880">
    <property type="match status" value="1"/>
</dbReference>
<gene>
    <name evidence="3" type="ORF">BJX67DRAFT_337938</name>
</gene>
<keyword evidence="4" id="KW-1185">Reference proteome</keyword>
<dbReference type="Pfam" id="PF01965">
    <property type="entry name" value="DJ-1_PfpI"/>
    <property type="match status" value="1"/>
</dbReference>
<protein>
    <submittedName>
        <fullName evidence="3">DJ-1/PfpI family protein</fullName>
    </submittedName>
</protein>
<comment type="caution">
    <text evidence="3">The sequence shown here is derived from an EMBL/GenBank/DDBJ whole genome shotgun (WGS) entry which is preliminary data.</text>
</comment>
<feature type="signal peptide" evidence="1">
    <location>
        <begin position="1"/>
        <end position="24"/>
    </location>
</feature>
<dbReference type="SUPFAM" id="SSF52317">
    <property type="entry name" value="Class I glutamine amidotransferase-like"/>
    <property type="match status" value="1"/>
</dbReference>
<dbReference type="RefSeq" id="XP_070880484.1">
    <property type="nucleotide sequence ID" value="XM_071027605.1"/>
</dbReference>
<proteinExistence type="predicted"/>
<dbReference type="InterPro" id="IPR029062">
    <property type="entry name" value="Class_I_gatase-like"/>
</dbReference>
<dbReference type="InterPro" id="IPR002818">
    <property type="entry name" value="DJ-1/PfpI"/>
</dbReference>
<accession>A0ABR4L5Z7</accession>
<sequence length="254" mass="27594">MKLSTALTRAISIALLSLSKNVAGDQIPAPSPDPVLAPKTFGVLLFRAFEPLDIYGPLEALSLLASETKLDLHFLAETLDPVTTRPLMPSMNPFNSSFFVEINPTHTLDNAPDLDVLIVPGGLGTRSPYLNNTLDWIAETYPKLQYLITICTGSSLVAQTGILDGRRATTNKAAYVVETAKSPNVDWVPRARWVVDGNIWTSSGVSAGIDATLAFIEEIYGAENATSIANFMEYERHTDPSWDPFADIWDVPGA</sequence>
<dbReference type="GeneID" id="98142677"/>
<evidence type="ECO:0000313" key="3">
    <source>
        <dbReference type="EMBL" id="KAL2859928.1"/>
    </source>
</evidence>
<evidence type="ECO:0000256" key="1">
    <source>
        <dbReference type="SAM" id="SignalP"/>
    </source>
</evidence>
<dbReference type="CDD" id="cd03139">
    <property type="entry name" value="GATase1_PfpI_2"/>
    <property type="match status" value="1"/>
</dbReference>
<reference evidence="3 4" key="1">
    <citation type="submission" date="2024-07" db="EMBL/GenBank/DDBJ databases">
        <title>Section-level genome sequencing and comparative genomics of Aspergillus sections Usti and Cavernicolus.</title>
        <authorList>
            <consortium name="Lawrence Berkeley National Laboratory"/>
            <person name="Nybo J.L."/>
            <person name="Vesth T.C."/>
            <person name="Theobald S."/>
            <person name="Frisvad J.C."/>
            <person name="Larsen T.O."/>
            <person name="Kjaerboelling I."/>
            <person name="Rothschild-Mancinelli K."/>
            <person name="Lyhne E.K."/>
            <person name="Kogle M.E."/>
            <person name="Barry K."/>
            <person name="Clum A."/>
            <person name="Na H."/>
            <person name="Ledsgaard L."/>
            <person name="Lin J."/>
            <person name="Lipzen A."/>
            <person name="Kuo A."/>
            <person name="Riley R."/>
            <person name="Mondo S."/>
            <person name="Labutti K."/>
            <person name="Haridas S."/>
            <person name="Pangalinan J."/>
            <person name="Salamov A.A."/>
            <person name="Simmons B.A."/>
            <person name="Magnuson J.K."/>
            <person name="Chen J."/>
            <person name="Drula E."/>
            <person name="Henrissat B."/>
            <person name="Wiebenga A."/>
            <person name="Lubbers R.J."/>
            <person name="Gomes A.C."/>
            <person name="Macurrencykelacurrency M.R."/>
            <person name="Stajich J."/>
            <person name="Grigoriev I.V."/>
            <person name="Mortensen U.H."/>
            <person name="De Vries R.P."/>
            <person name="Baker S.E."/>
            <person name="Andersen M.R."/>
        </authorList>
    </citation>
    <scope>NUCLEOTIDE SEQUENCE [LARGE SCALE GENOMIC DNA]</scope>
    <source>
        <strain evidence="3 4">CBS 449.75</strain>
    </source>
</reference>
<dbReference type="InterPro" id="IPR052158">
    <property type="entry name" value="INH-QAR"/>
</dbReference>
<dbReference type="Proteomes" id="UP001610432">
    <property type="component" value="Unassembled WGS sequence"/>
</dbReference>
<evidence type="ECO:0000313" key="4">
    <source>
        <dbReference type="Proteomes" id="UP001610432"/>
    </source>
</evidence>
<feature type="domain" description="DJ-1/PfpI" evidence="2">
    <location>
        <begin position="43"/>
        <end position="217"/>
    </location>
</feature>
<organism evidence="3 4">
    <name type="scientific">Aspergillus lucknowensis</name>
    <dbReference type="NCBI Taxonomy" id="176173"/>
    <lineage>
        <taxon>Eukaryota</taxon>
        <taxon>Fungi</taxon>
        <taxon>Dikarya</taxon>
        <taxon>Ascomycota</taxon>
        <taxon>Pezizomycotina</taxon>
        <taxon>Eurotiomycetes</taxon>
        <taxon>Eurotiomycetidae</taxon>
        <taxon>Eurotiales</taxon>
        <taxon>Aspergillaceae</taxon>
        <taxon>Aspergillus</taxon>
        <taxon>Aspergillus subgen. Nidulantes</taxon>
    </lineage>
</organism>
<dbReference type="EMBL" id="JBFXLQ010000094">
    <property type="protein sequence ID" value="KAL2859928.1"/>
    <property type="molecule type" value="Genomic_DNA"/>
</dbReference>
<dbReference type="PANTHER" id="PTHR43130">
    <property type="entry name" value="ARAC-FAMILY TRANSCRIPTIONAL REGULATOR"/>
    <property type="match status" value="1"/>
</dbReference>
<keyword evidence="1" id="KW-0732">Signal</keyword>
<feature type="chain" id="PRO_5046106948" evidence="1">
    <location>
        <begin position="25"/>
        <end position="254"/>
    </location>
</feature>
<evidence type="ECO:0000259" key="2">
    <source>
        <dbReference type="Pfam" id="PF01965"/>
    </source>
</evidence>